<comment type="caution">
    <text evidence="4">The sequence shown here is derived from an EMBL/GenBank/DDBJ whole genome shotgun (WGS) entry which is preliminary data.</text>
</comment>
<dbReference type="PANTHER" id="PTHR20953:SF3">
    <property type="entry name" value="P-LOOP CONTAINING NUCLEOSIDE TRIPHOSPHATE HYDROLASES SUPERFAMILY PROTEIN"/>
    <property type="match status" value="1"/>
</dbReference>
<dbReference type="Proteomes" id="UP000262969">
    <property type="component" value="Unassembled WGS sequence"/>
</dbReference>
<proteinExistence type="predicted"/>
<dbReference type="SUPFAM" id="SSF52540">
    <property type="entry name" value="P-loop containing nucleoside triphosphate hydrolases"/>
    <property type="match status" value="1"/>
</dbReference>
<dbReference type="InterPro" id="IPR045735">
    <property type="entry name" value="Spore_III_AA_AAA+_ATPase"/>
</dbReference>
<dbReference type="PANTHER" id="PTHR20953">
    <property type="entry name" value="KINASE-RELATED"/>
    <property type="match status" value="1"/>
</dbReference>
<dbReference type="NCBIfam" id="TIGR02858">
    <property type="entry name" value="spore_III_AA"/>
    <property type="match status" value="1"/>
</dbReference>
<organism evidence="4 5">
    <name type="scientific">Lachnoclostridium phytofermentans</name>
    <dbReference type="NCBI Taxonomy" id="66219"/>
    <lineage>
        <taxon>Bacteria</taxon>
        <taxon>Bacillati</taxon>
        <taxon>Bacillota</taxon>
        <taxon>Clostridia</taxon>
        <taxon>Lachnospirales</taxon>
        <taxon>Lachnospiraceae</taxon>
    </lineage>
</organism>
<dbReference type="Pfam" id="PF19568">
    <property type="entry name" value="Spore_III_AA"/>
    <property type="match status" value="1"/>
</dbReference>
<dbReference type="InterPro" id="IPR003593">
    <property type="entry name" value="AAA+_ATPase"/>
</dbReference>
<evidence type="ECO:0000313" key="5">
    <source>
        <dbReference type="Proteomes" id="UP000262969"/>
    </source>
</evidence>
<dbReference type="SMART" id="SM00382">
    <property type="entry name" value="AAA"/>
    <property type="match status" value="1"/>
</dbReference>
<evidence type="ECO:0000259" key="3">
    <source>
        <dbReference type="SMART" id="SM00382"/>
    </source>
</evidence>
<dbReference type="EMBL" id="DPVV01000349">
    <property type="protein sequence ID" value="HCL02835.1"/>
    <property type="molecule type" value="Genomic_DNA"/>
</dbReference>
<keyword evidence="1" id="KW-0547">Nucleotide-binding</keyword>
<sequence>MNRKDDLLKIFSVKLRTLLSKTVLDFDRLQEIRLRVDSPLLVRYNNKEYVIDNNARLTKSMEDAFMITKAEVKETMEYISNYSLYAFEEELKQGFITIAGGHRIGIAGKVILEEGKIKSMKYISFINIRLSHQVKGCADLVLPYILRDNSIYHTLIISPPGCGKTTLLRDVIRQLSDGEQDTNCGRFREGLQVGVVDERSEIAACYMGTPQNDLGIRTDVLDCCPKARGMMLLIRSMSPSVLAVDEIGLGEDIEAIHYAMGCGIKMIATVHGGTIDEVRDKPLLGELIKKHVFERYIILNNRDSIGKVTEIYDERGSKLYYA</sequence>
<dbReference type="GO" id="GO:0005524">
    <property type="term" value="F:ATP binding"/>
    <property type="evidence" value="ECO:0007669"/>
    <property type="project" value="UniProtKB-KW"/>
</dbReference>
<keyword evidence="2" id="KW-0067">ATP-binding</keyword>
<protein>
    <submittedName>
        <fullName evidence="4">Stage III sporulation protein AA</fullName>
    </submittedName>
</protein>
<gene>
    <name evidence="4" type="primary">spoIIIAA</name>
    <name evidence="4" type="ORF">DHW61_10565</name>
</gene>
<evidence type="ECO:0000256" key="1">
    <source>
        <dbReference type="ARBA" id="ARBA00022741"/>
    </source>
</evidence>
<feature type="domain" description="AAA+ ATPase" evidence="3">
    <location>
        <begin position="150"/>
        <end position="303"/>
    </location>
</feature>
<dbReference type="InterPro" id="IPR014217">
    <property type="entry name" value="Spore_III_AA"/>
</dbReference>
<reference evidence="4 5" key="1">
    <citation type="journal article" date="2018" name="Nat. Biotechnol.">
        <title>A standardized bacterial taxonomy based on genome phylogeny substantially revises the tree of life.</title>
        <authorList>
            <person name="Parks D.H."/>
            <person name="Chuvochina M."/>
            <person name="Waite D.W."/>
            <person name="Rinke C."/>
            <person name="Skarshewski A."/>
            <person name="Chaumeil P.A."/>
            <person name="Hugenholtz P."/>
        </authorList>
    </citation>
    <scope>NUCLEOTIDE SEQUENCE [LARGE SCALE GENOMIC DNA]</scope>
    <source>
        <strain evidence="4">UBA11728</strain>
    </source>
</reference>
<accession>A0A3D2X8H2</accession>
<dbReference type="Gene3D" id="3.40.50.300">
    <property type="entry name" value="P-loop containing nucleotide triphosphate hydrolases"/>
    <property type="match status" value="1"/>
</dbReference>
<evidence type="ECO:0000256" key="2">
    <source>
        <dbReference type="ARBA" id="ARBA00022840"/>
    </source>
</evidence>
<dbReference type="InterPro" id="IPR027417">
    <property type="entry name" value="P-loop_NTPase"/>
</dbReference>
<dbReference type="AlphaFoldDB" id="A0A3D2X8H2"/>
<name>A0A3D2X8H2_9FIRM</name>
<evidence type="ECO:0000313" key="4">
    <source>
        <dbReference type="EMBL" id="HCL02835.1"/>
    </source>
</evidence>